<comment type="similarity">
    <text evidence="3">Belongs to the peptidase M1 family.</text>
</comment>
<reference evidence="14" key="1">
    <citation type="submission" date="2020-02" db="EMBL/GenBank/DDBJ databases">
        <authorList>
            <person name="Meier V. D."/>
        </authorList>
    </citation>
    <scope>NUCLEOTIDE SEQUENCE</scope>
    <source>
        <strain evidence="14">AVDCRST_MAG19</strain>
    </source>
</reference>
<dbReference type="EMBL" id="CADCWL010000039">
    <property type="protein sequence ID" value="CAA9552857.1"/>
    <property type="molecule type" value="Genomic_DNA"/>
</dbReference>
<sequence>MPARVRIRIRPQPLVSLLTLAASLVASTLPALARQATPAASPATSPAVEAPACAAGSSGIGDAYFPTAGNGGYNVLHYDLDLDLDVPRGAITAGRATIEAVALLDLCAFNLDFRGLTVDAITVDGRPARSVRDGKELTVLPGAPIPVGADFVVEIAYQGRPDGETVPSGPGQALPTTPTPAPPQPAPGTPSPARPNNENEGAQFGGGWFTAPETIFVAGEPGGAETWYPVNGHPADKATYSLRLTVADPYAVVANGVLTETIDEGSATTSVWESRDPIASYLVTLHAGRLETVETTGLRGLPIRTAFAANVPDDQREVFARLPEILETFESMFGPYPFEVAGATVVGVPLGFALETQTIPIFGIAPGGDRLTRAGAAQLEQILVHETAHQWFGDTVTPLRWQDIWLNEGFASYAEALWLERSDSPRARDRQLLRWYDALARRSTDRAAASLRNPAARAAQNAREVLAAFERALGQPLPADQRAGFLEALGAEDAADLDRITAEAALTQIEALGVPVSFFPGADVLTGDPGPENLFDSGAVYQRGALTLHALRQEVGDDAFFAILQAWPRRYANGNATTADFVDLAEEVSGRELSPLFDAWLFALPLPPLAIGGETRTADPAATPAP</sequence>
<feature type="chain" id="PRO_5027123653" description="Aminopeptidase N" evidence="12">
    <location>
        <begin position="34"/>
        <end position="626"/>
    </location>
</feature>
<proteinExistence type="inferred from homology"/>
<dbReference type="Pfam" id="PF01433">
    <property type="entry name" value="Peptidase_M1"/>
    <property type="match status" value="1"/>
</dbReference>
<dbReference type="InterPro" id="IPR027268">
    <property type="entry name" value="Peptidase_M4/M1_CTD_sf"/>
</dbReference>
<feature type="region of interest" description="Disordered" evidence="11">
    <location>
        <begin position="160"/>
        <end position="205"/>
    </location>
</feature>
<keyword evidence="12" id="KW-0732">Signal</keyword>
<evidence type="ECO:0000256" key="5">
    <source>
        <dbReference type="ARBA" id="ARBA00015611"/>
    </source>
</evidence>
<evidence type="ECO:0000256" key="11">
    <source>
        <dbReference type="SAM" id="MobiDB-lite"/>
    </source>
</evidence>
<dbReference type="GO" id="GO:0008237">
    <property type="term" value="F:metallopeptidase activity"/>
    <property type="evidence" value="ECO:0007669"/>
    <property type="project" value="UniProtKB-KW"/>
</dbReference>
<evidence type="ECO:0000256" key="12">
    <source>
        <dbReference type="SAM" id="SignalP"/>
    </source>
</evidence>
<gene>
    <name evidence="14" type="ORF">AVDCRST_MAG19-980</name>
</gene>
<protein>
    <recommendedName>
        <fullName evidence="5">Aminopeptidase N</fullName>
        <ecNumber evidence="4">3.4.11.2</ecNumber>
    </recommendedName>
</protein>
<comment type="catalytic activity">
    <reaction evidence="1">
        <text>Release of an N-terminal amino acid, Xaa-|-Yaa- from a peptide, amide or arylamide. Xaa is preferably Ala, but may be most amino acids including Pro (slow action). When a terminal hydrophobic residue is followed by a prolyl residue, the two may be released as an intact Xaa-Pro dipeptide.</text>
        <dbReference type="EC" id="3.4.11.2"/>
    </reaction>
</comment>
<evidence type="ECO:0000256" key="3">
    <source>
        <dbReference type="ARBA" id="ARBA00010136"/>
    </source>
</evidence>
<name>A0A6J4UM14_9BACT</name>
<dbReference type="SUPFAM" id="SSF63737">
    <property type="entry name" value="Leukotriene A4 hydrolase N-terminal domain"/>
    <property type="match status" value="1"/>
</dbReference>
<dbReference type="GO" id="GO:0008270">
    <property type="term" value="F:zinc ion binding"/>
    <property type="evidence" value="ECO:0007669"/>
    <property type="project" value="InterPro"/>
</dbReference>
<feature type="signal peptide" evidence="12">
    <location>
        <begin position="1"/>
        <end position="33"/>
    </location>
</feature>
<dbReference type="Gene3D" id="2.60.40.1730">
    <property type="entry name" value="tricorn interacting facor f3 domain"/>
    <property type="match status" value="1"/>
</dbReference>
<evidence type="ECO:0000256" key="6">
    <source>
        <dbReference type="ARBA" id="ARBA00022670"/>
    </source>
</evidence>
<feature type="domain" description="Peptidase M1 membrane alanine aminopeptidase" evidence="13">
    <location>
        <begin position="376"/>
        <end position="470"/>
    </location>
</feature>
<dbReference type="SUPFAM" id="SSF55486">
    <property type="entry name" value="Metalloproteases ('zincins'), catalytic domain"/>
    <property type="match status" value="2"/>
</dbReference>
<dbReference type="Gene3D" id="1.10.390.10">
    <property type="entry name" value="Neutral Protease Domain 2"/>
    <property type="match status" value="2"/>
</dbReference>
<keyword evidence="8" id="KW-0378">Hydrolase</keyword>
<dbReference type="InterPro" id="IPR014782">
    <property type="entry name" value="Peptidase_M1_dom"/>
</dbReference>
<feature type="compositionally biased region" description="Pro residues" evidence="11">
    <location>
        <begin position="177"/>
        <end position="193"/>
    </location>
</feature>
<keyword evidence="6" id="KW-0645">Protease</keyword>
<evidence type="ECO:0000313" key="14">
    <source>
        <dbReference type="EMBL" id="CAA9552857.1"/>
    </source>
</evidence>
<dbReference type="GO" id="GO:0006508">
    <property type="term" value="P:proteolysis"/>
    <property type="evidence" value="ECO:0007669"/>
    <property type="project" value="UniProtKB-KW"/>
</dbReference>
<dbReference type="InterPro" id="IPR001930">
    <property type="entry name" value="Peptidase_M1"/>
</dbReference>
<evidence type="ECO:0000256" key="4">
    <source>
        <dbReference type="ARBA" id="ARBA00012564"/>
    </source>
</evidence>
<dbReference type="CDD" id="cd09603">
    <property type="entry name" value="M1_APN_like"/>
    <property type="match status" value="1"/>
</dbReference>
<keyword evidence="10" id="KW-0482">Metalloprotease</keyword>
<keyword evidence="7" id="KW-0479">Metal-binding</keyword>
<keyword evidence="9" id="KW-0862">Zinc</keyword>
<evidence type="ECO:0000256" key="7">
    <source>
        <dbReference type="ARBA" id="ARBA00022723"/>
    </source>
</evidence>
<organism evidence="14">
    <name type="scientific">uncultured Thermomicrobiales bacterium</name>
    <dbReference type="NCBI Taxonomy" id="1645740"/>
    <lineage>
        <taxon>Bacteria</taxon>
        <taxon>Pseudomonadati</taxon>
        <taxon>Thermomicrobiota</taxon>
        <taxon>Thermomicrobia</taxon>
        <taxon>Thermomicrobiales</taxon>
        <taxon>environmental samples</taxon>
    </lineage>
</organism>
<dbReference type="EC" id="3.4.11.2" evidence="4"/>
<evidence type="ECO:0000256" key="8">
    <source>
        <dbReference type="ARBA" id="ARBA00022801"/>
    </source>
</evidence>
<evidence type="ECO:0000256" key="2">
    <source>
        <dbReference type="ARBA" id="ARBA00001947"/>
    </source>
</evidence>
<dbReference type="AlphaFoldDB" id="A0A6J4UM14"/>
<accession>A0A6J4UM14</accession>
<comment type="cofactor">
    <cofactor evidence="2">
        <name>Zn(2+)</name>
        <dbReference type="ChEBI" id="CHEBI:29105"/>
    </cofactor>
</comment>
<dbReference type="PANTHER" id="PTHR11533">
    <property type="entry name" value="PROTEASE M1 ZINC METALLOPROTEASE"/>
    <property type="match status" value="1"/>
</dbReference>
<dbReference type="GO" id="GO:0016285">
    <property type="term" value="F:alanyl aminopeptidase activity"/>
    <property type="evidence" value="ECO:0007669"/>
    <property type="project" value="UniProtKB-EC"/>
</dbReference>
<evidence type="ECO:0000259" key="13">
    <source>
        <dbReference type="Pfam" id="PF01433"/>
    </source>
</evidence>
<evidence type="ECO:0000256" key="10">
    <source>
        <dbReference type="ARBA" id="ARBA00023049"/>
    </source>
</evidence>
<evidence type="ECO:0000256" key="9">
    <source>
        <dbReference type="ARBA" id="ARBA00022833"/>
    </source>
</evidence>
<dbReference type="PANTHER" id="PTHR11533:SF297">
    <property type="entry name" value="AMINOPEPTIDASE N"/>
    <property type="match status" value="1"/>
</dbReference>
<dbReference type="PRINTS" id="PR00756">
    <property type="entry name" value="ALADIPTASE"/>
</dbReference>
<dbReference type="InterPro" id="IPR050344">
    <property type="entry name" value="Peptidase_M1_aminopeptidases"/>
</dbReference>
<evidence type="ECO:0000256" key="1">
    <source>
        <dbReference type="ARBA" id="ARBA00000098"/>
    </source>
</evidence>
<dbReference type="InterPro" id="IPR042097">
    <property type="entry name" value="Aminopeptidase_N-like_N_sf"/>
</dbReference>